<sequence length="269" mass="30589">MDLNTVINCILLTSSFFSPVEVRKCAEFALESKRVSHHFFRNNLYLYKPKLPRLLSDDYTPYCRVCARKISDYEYDEDVLILPLGNLCRNCKSIPPSDDTFGPFGPVYNFSSVVPTPSQHCPASSEVYNITSDGSYILLHRNTAFSKEFRYTISKCHDPYILLHITELGFVDEVLDRITGSIGTLFRTIVTELTHIFGGPIHAVLVTIPHAFLSLVHHISSVIEYLLFDVGLANALLITIVFWFKFPWMQAALCALLVIYVTKLNVLFH</sequence>
<dbReference type="EMBL" id="KC433318">
    <property type="protein sequence ID" value="AGI44300.1"/>
    <property type="molecule type" value="Genomic_RNA"/>
</dbReference>
<keyword evidence="1" id="KW-0812">Transmembrane</keyword>
<feature type="transmembrane region" description="Helical" evidence="1">
    <location>
        <begin position="193"/>
        <end position="213"/>
    </location>
</feature>
<organism evidence="2">
    <name type="scientific">Blueberry necrotic ring blotch virus</name>
    <dbReference type="NCBI Taxonomy" id="1094249"/>
    <lineage>
        <taxon>Viruses</taxon>
        <taxon>Riboviria</taxon>
        <taxon>Orthornavirae</taxon>
        <taxon>Kitrinoviricota</taxon>
        <taxon>Alsuviricetes</taxon>
        <taxon>Martellivirales</taxon>
        <taxon>Kitaviridae</taxon>
        <taxon>Blunervirus</taxon>
        <taxon>Blunervirus vaccinii</taxon>
    </lineage>
</organism>
<evidence type="ECO:0000256" key="1">
    <source>
        <dbReference type="SAM" id="Phobius"/>
    </source>
</evidence>
<keyword evidence="1" id="KW-1133">Transmembrane helix</keyword>
<evidence type="ECO:0000313" key="2">
    <source>
        <dbReference type="EMBL" id="AGI44300.1"/>
    </source>
</evidence>
<reference evidence="2" key="1">
    <citation type="journal article" date="2013" name="Arch. Virol.">
        <title>A variant of Blueberry necrotic ring blotch virus associated with red lesions in blueberry.</title>
        <authorList>
            <person name="Cantu-Iris M."/>
            <person name="Harmon P.F."/>
            <person name="Londono A."/>
            <person name="Polston J.E."/>
        </authorList>
    </citation>
    <scope>NUCLEOTIDE SEQUENCE</scope>
    <source>
        <strain evidence="2">BNRBV-RL</strain>
    </source>
</reference>
<feature type="transmembrane region" description="Helical" evidence="1">
    <location>
        <begin position="250"/>
        <end position="268"/>
    </location>
</feature>
<name>M4YCR4_9VIRU</name>
<keyword evidence="1" id="KW-0472">Membrane</keyword>
<proteinExistence type="predicted"/>
<protein>
    <submittedName>
        <fullName evidence="2">Uncharacterized protein</fullName>
    </submittedName>
</protein>
<feature type="transmembrane region" description="Helical" evidence="1">
    <location>
        <begin position="225"/>
        <end position="244"/>
    </location>
</feature>
<accession>M4YCR4</accession>